<dbReference type="Gene3D" id="1.10.10.10">
    <property type="entry name" value="Winged helix-like DNA-binding domain superfamily/Winged helix DNA-binding domain"/>
    <property type="match status" value="1"/>
</dbReference>
<dbReference type="HAMAP" id="MF_00674">
    <property type="entry name" value="UPF0251"/>
    <property type="match status" value="1"/>
</dbReference>
<sequence>MKTFILTLIPFTLRFLEIDMARPKKHRQLCTRAAYSCFKPNGVPMDELHQEDLLLEELEALRLADQEGLSQLEAAEQMQVSRQTFGNIIKRARAKVAKCIVNGHALVIQNS</sequence>
<dbReference type="PANTHER" id="PTHR37478:SF2">
    <property type="entry name" value="UPF0251 PROTEIN TK0562"/>
    <property type="match status" value="1"/>
</dbReference>
<dbReference type="InterPro" id="IPR013324">
    <property type="entry name" value="RNA_pol_sigma_r3/r4-like"/>
</dbReference>
<organism evidence="3 4">
    <name type="scientific">Vibrio genomosp. F10</name>
    <dbReference type="NCBI Taxonomy" id="723171"/>
    <lineage>
        <taxon>Bacteria</taxon>
        <taxon>Pseudomonadati</taxon>
        <taxon>Pseudomonadota</taxon>
        <taxon>Gammaproteobacteria</taxon>
        <taxon>Vibrionales</taxon>
        <taxon>Vibrionaceae</taxon>
        <taxon>Vibrio</taxon>
    </lineage>
</organism>
<dbReference type="Proteomes" id="UP000093173">
    <property type="component" value="Unassembled WGS sequence"/>
</dbReference>
<dbReference type="Pfam" id="PF02001">
    <property type="entry name" value="DUF134"/>
    <property type="match status" value="1"/>
</dbReference>
<accession>A0A1B9R038</accession>
<evidence type="ECO:0000313" key="4">
    <source>
        <dbReference type="Proteomes" id="UP000093173"/>
    </source>
</evidence>
<dbReference type="SUPFAM" id="SSF88659">
    <property type="entry name" value="Sigma3 and sigma4 domains of RNA polymerase sigma factors"/>
    <property type="match status" value="1"/>
</dbReference>
<evidence type="ECO:0000256" key="2">
    <source>
        <dbReference type="HAMAP-Rule" id="MF_00674"/>
    </source>
</evidence>
<dbReference type="PANTHER" id="PTHR37478">
    <property type="match status" value="1"/>
</dbReference>
<comment type="caution">
    <text evidence="3">The sequence shown here is derived from an EMBL/GenBank/DDBJ whole genome shotgun (WGS) entry which is preliminary data.</text>
</comment>
<gene>
    <name evidence="3" type="ORF">A6E14_01350</name>
</gene>
<proteinExistence type="inferred from homology"/>
<evidence type="ECO:0000313" key="3">
    <source>
        <dbReference type="EMBL" id="OCH76896.1"/>
    </source>
</evidence>
<dbReference type="InterPro" id="IPR036388">
    <property type="entry name" value="WH-like_DNA-bd_sf"/>
</dbReference>
<dbReference type="InterPro" id="IPR002852">
    <property type="entry name" value="UPF0251"/>
</dbReference>
<comment type="similarity">
    <text evidence="1 2">Belongs to the UPF0251 family.</text>
</comment>
<name>A0A1B9R038_9VIBR</name>
<protein>
    <recommendedName>
        <fullName evidence="2">UPF0251 protein A6E14_01350</fullName>
    </recommendedName>
</protein>
<dbReference type="AlphaFoldDB" id="A0A1B9R038"/>
<reference evidence="4" key="1">
    <citation type="submission" date="2016-06" db="EMBL/GenBank/DDBJ databases">
        <authorList>
            <person name="Hehemann J.-H."/>
            <person name="Arevalo P."/>
            <person name="Datta M.S."/>
            <person name="Polz M.F."/>
        </authorList>
    </citation>
    <scope>NUCLEOTIDE SEQUENCE [LARGE SCALE GENOMIC DNA]</scope>
    <source>
        <strain evidence="4">9CSC122</strain>
    </source>
</reference>
<dbReference type="EMBL" id="MAJZ01000408">
    <property type="protein sequence ID" value="OCH76896.1"/>
    <property type="molecule type" value="Genomic_DNA"/>
</dbReference>
<keyword evidence="4" id="KW-1185">Reference proteome</keyword>
<evidence type="ECO:0000256" key="1">
    <source>
        <dbReference type="ARBA" id="ARBA00009350"/>
    </source>
</evidence>